<keyword evidence="1" id="KW-0812">Transmembrane</keyword>
<dbReference type="OrthoDB" id="6106703at2"/>
<feature type="transmembrane region" description="Helical" evidence="1">
    <location>
        <begin position="71"/>
        <end position="92"/>
    </location>
</feature>
<evidence type="ECO:0000256" key="1">
    <source>
        <dbReference type="SAM" id="Phobius"/>
    </source>
</evidence>
<dbReference type="Proteomes" id="UP000242133">
    <property type="component" value="Unassembled WGS sequence"/>
</dbReference>
<comment type="caution">
    <text evidence="2">The sequence shown here is derived from an EMBL/GenBank/DDBJ whole genome shotgun (WGS) entry which is preliminary data.</text>
</comment>
<evidence type="ECO:0000313" key="2">
    <source>
        <dbReference type="EMBL" id="PSL16816.1"/>
    </source>
</evidence>
<dbReference type="EMBL" id="PYGI01000001">
    <property type="protein sequence ID" value="PSL16816.1"/>
    <property type="molecule type" value="Genomic_DNA"/>
</dbReference>
<name>A0A2P8F521_9GAMM</name>
<gene>
    <name evidence="2" type="ORF">CLV44_101216</name>
</gene>
<dbReference type="AlphaFoldDB" id="A0A2P8F521"/>
<feature type="transmembrane region" description="Helical" evidence="1">
    <location>
        <begin position="104"/>
        <end position="122"/>
    </location>
</feature>
<sequence>MGLVLGPLVLFWFAAMMFSLRMGYVVLSGKGFFPFIIVVVAVAVIVALAYVSVGLFKFMGRETLWAFEIPFFFAANKVSIALFLSAALVYLFALHHIEQDVVKALLFVVPFSVSTATLMGIFSSDTFIETYNITRTY</sequence>
<proteinExistence type="predicted"/>
<feature type="transmembrane region" description="Helical" evidence="1">
    <location>
        <begin position="33"/>
        <end position="59"/>
    </location>
</feature>
<accession>A0A2P8F521</accession>
<reference evidence="2 3" key="1">
    <citation type="submission" date="2018-03" db="EMBL/GenBank/DDBJ databases">
        <title>Genomic Encyclopedia of Archaeal and Bacterial Type Strains, Phase II (KMG-II): from individual species to whole genera.</title>
        <authorList>
            <person name="Goeker M."/>
        </authorList>
    </citation>
    <scope>NUCLEOTIDE SEQUENCE [LARGE SCALE GENOMIC DNA]</scope>
    <source>
        <strain evidence="2 3">DSM 17586</strain>
    </source>
</reference>
<keyword evidence="1" id="KW-1133">Transmembrane helix</keyword>
<evidence type="ECO:0000313" key="3">
    <source>
        <dbReference type="Proteomes" id="UP000242133"/>
    </source>
</evidence>
<keyword evidence="1" id="KW-0472">Membrane</keyword>
<dbReference type="RefSeq" id="WP_106590250.1">
    <property type="nucleotide sequence ID" value="NZ_PYGI01000001.1"/>
</dbReference>
<protein>
    <submittedName>
        <fullName evidence="2">Uncharacterized protein</fullName>
    </submittedName>
</protein>
<organism evidence="2 3">
    <name type="scientific">Marinobacterium halophilum</name>
    <dbReference type="NCBI Taxonomy" id="267374"/>
    <lineage>
        <taxon>Bacteria</taxon>
        <taxon>Pseudomonadati</taxon>
        <taxon>Pseudomonadota</taxon>
        <taxon>Gammaproteobacteria</taxon>
        <taxon>Oceanospirillales</taxon>
        <taxon>Oceanospirillaceae</taxon>
        <taxon>Marinobacterium</taxon>
    </lineage>
</organism>
<keyword evidence="3" id="KW-1185">Reference proteome</keyword>